<dbReference type="PANTHER" id="PTHR12499:SF0">
    <property type="entry name" value="OPTIC ATROPHY 3 PROTEIN"/>
    <property type="match status" value="1"/>
</dbReference>
<evidence type="ECO:0000256" key="2">
    <source>
        <dbReference type="ARBA" id="ARBA00023054"/>
    </source>
</evidence>
<dbReference type="PANTHER" id="PTHR12499">
    <property type="entry name" value="OPTIC ATROPHY 3 PROTEIN OPA3"/>
    <property type="match status" value="1"/>
</dbReference>
<comment type="similarity">
    <text evidence="1">Belongs to the OPA3 family.</text>
</comment>
<dbReference type="GO" id="GO:0019216">
    <property type="term" value="P:regulation of lipid metabolic process"/>
    <property type="evidence" value="ECO:0007669"/>
    <property type="project" value="TreeGrafter"/>
</dbReference>
<evidence type="ECO:0000256" key="3">
    <source>
        <dbReference type="SAM" id="MobiDB-lite"/>
    </source>
</evidence>
<organism evidence="4 5">
    <name type="scientific">Sordaria brevicollis</name>
    <dbReference type="NCBI Taxonomy" id="83679"/>
    <lineage>
        <taxon>Eukaryota</taxon>
        <taxon>Fungi</taxon>
        <taxon>Dikarya</taxon>
        <taxon>Ascomycota</taxon>
        <taxon>Pezizomycotina</taxon>
        <taxon>Sordariomycetes</taxon>
        <taxon>Sordariomycetidae</taxon>
        <taxon>Sordariales</taxon>
        <taxon>Sordariaceae</taxon>
        <taxon>Sordaria</taxon>
    </lineage>
</organism>
<proteinExistence type="inferred from homology"/>
<gene>
    <name evidence="4" type="ORF">B0T20DRAFT_48742</name>
</gene>
<accession>A0AAE0P9K5</accession>
<dbReference type="InterPro" id="IPR010754">
    <property type="entry name" value="OPA3-like"/>
</dbReference>
<sequence>MVVSLPLFKLAALFVRHISKYGANHIKHQAHEHPRFRAFAAKYGQMMHQLNMRMSVLALRNADAEQRAKEAKEKAEAPTVKTEEQVRKEEELKAKYGVATPAVKSHPVKEPPKSIWRRKFRPLPEPKAVDLFADVIGDVFILTIASSLLLYEYYRSSSKPDANLLRIKDLERQLEEGKKREEEFLRMDEERKARLQAIEDALRAYKDPRTKRPIFPKPEDGAEHEEEQSGEGFALTRTFSGLAGKLGF</sequence>
<dbReference type="GO" id="GO:0005739">
    <property type="term" value="C:mitochondrion"/>
    <property type="evidence" value="ECO:0007669"/>
    <property type="project" value="TreeGrafter"/>
</dbReference>
<evidence type="ECO:0000256" key="1">
    <source>
        <dbReference type="ARBA" id="ARBA00007584"/>
    </source>
</evidence>
<reference evidence="4" key="2">
    <citation type="submission" date="2023-07" db="EMBL/GenBank/DDBJ databases">
        <authorList>
            <consortium name="Lawrence Berkeley National Laboratory"/>
            <person name="Haridas S."/>
            <person name="Hensen N."/>
            <person name="Bonometti L."/>
            <person name="Westerberg I."/>
            <person name="Brannstrom I.O."/>
            <person name="Guillou S."/>
            <person name="Cros-Aarteil S."/>
            <person name="Calhoun S."/>
            <person name="Kuo A."/>
            <person name="Mondo S."/>
            <person name="Pangilinan J."/>
            <person name="Riley R."/>
            <person name="LaButti K."/>
            <person name="Andreopoulos B."/>
            <person name="Lipzen A."/>
            <person name="Chen C."/>
            <person name="Yanf M."/>
            <person name="Daum C."/>
            <person name="Ng V."/>
            <person name="Clum A."/>
            <person name="Steindorff A."/>
            <person name="Ohm R."/>
            <person name="Martin F."/>
            <person name="Silar P."/>
            <person name="Natvig D."/>
            <person name="Lalanne C."/>
            <person name="Gautier V."/>
            <person name="Ament-velasquez S.L."/>
            <person name="Kruys A."/>
            <person name="Hutchinson M.I."/>
            <person name="Powell A.J."/>
            <person name="Barry K."/>
            <person name="Miller A.N."/>
            <person name="Grigoriev I.V."/>
            <person name="Debuchy R."/>
            <person name="Gladieux P."/>
            <person name="Thoren M.H."/>
            <person name="Johannesson H."/>
        </authorList>
    </citation>
    <scope>NUCLEOTIDE SEQUENCE</scope>
    <source>
        <strain evidence="4">FGSC 1904</strain>
    </source>
</reference>
<comment type="caution">
    <text evidence="4">The sequence shown here is derived from an EMBL/GenBank/DDBJ whole genome shotgun (WGS) entry which is preliminary data.</text>
</comment>
<dbReference type="AlphaFoldDB" id="A0AAE0P9K5"/>
<dbReference type="EMBL" id="JAUTDP010000010">
    <property type="protein sequence ID" value="KAK3395926.1"/>
    <property type="molecule type" value="Genomic_DNA"/>
</dbReference>
<protein>
    <submittedName>
        <fullName evidence="4">Optic atrophy 3 protein-domain-containing protein</fullName>
    </submittedName>
</protein>
<dbReference type="Proteomes" id="UP001281003">
    <property type="component" value="Unassembled WGS sequence"/>
</dbReference>
<keyword evidence="2" id="KW-0175">Coiled coil</keyword>
<keyword evidence="5" id="KW-1185">Reference proteome</keyword>
<evidence type="ECO:0000313" key="4">
    <source>
        <dbReference type="EMBL" id="KAK3395926.1"/>
    </source>
</evidence>
<reference evidence="4" key="1">
    <citation type="journal article" date="2023" name="Mol. Phylogenet. Evol.">
        <title>Genome-scale phylogeny and comparative genomics of the fungal order Sordariales.</title>
        <authorList>
            <person name="Hensen N."/>
            <person name="Bonometti L."/>
            <person name="Westerberg I."/>
            <person name="Brannstrom I.O."/>
            <person name="Guillou S."/>
            <person name="Cros-Aarteil S."/>
            <person name="Calhoun S."/>
            <person name="Haridas S."/>
            <person name="Kuo A."/>
            <person name="Mondo S."/>
            <person name="Pangilinan J."/>
            <person name="Riley R."/>
            <person name="LaButti K."/>
            <person name="Andreopoulos B."/>
            <person name="Lipzen A."/>
            <person name="Chen C."/>
            <person name="Yan M."/>
            <person name="Daum C."/>
            <person name="Ng V."/>
            <person name="Clum A."/>
            <person name="Steindorff A."/>
            <person name="Ohm R.A."/>
            <person name="Martin F."/>
            <person name="Silar P."/>
            <person name="Natvig D.O."/>
            <person name="Lalanne C."/>
            <person name="Gautier V."/>
            <person name="Ament-Velasquez S.L."/>
            <person name="Kruys A."/>
            <person name="Hutchinson M.I."/>
            <person name="Powell A.J."/>
            <person name="Barry K."/>
            <person name="Miller A.N."/>
            <person name="Grigoriev I.V."/>
            <person name="Debuchy R."/>
            <person name="Gladieux P."/>
            <person name="Hiltunen Thoren M."/>
            <person name="Johannesson H."/>
        </authorList>
    </citation>
    <scope>NUCLEOTIDE SEQUENCE</scope>
    <source>
        <strain evidence="4">FGSC 1904</strain>
    </source>
</reference>
<feature type="region of interest" description="Disordered" evidence="3">
    <location>
        <begin position="209"/>
        <end position="236"/>
    </location>
</feature>
<name>A0AAE0P9K5_SORBR</name>
<dbReference type="Pfam" id="PF07047">
    <property type="entry name" value="OPA3"/>
    <property type="match status" value="1"/>
</dbReference>
<evidence type="ECO:0000313" key="5">
    <source>
        <dbReference type="Proteomes" id="UP001281003"/>
    </source>
</evidence>